<evidence type="ECO:0000256" key="1">
    <source>
        <dbReference type="SAM" id="MobiDB-lite"/>
    </source>
</evidence>
<feature type="region of interest" description="Disordered" evidence="1">
    <location>
        <begin position="36"/>
        <end position="102"/>
    </location>
</feature>
<feature type="compositionally biased region" description="Basic residues" evidence="1">
    <location>
        <begin position="47"/>
        <end position="66"/>
    </location>
</feature>
<comment type="caution">
    <text evidence="2">The sequence shown here is derived from an EMBL/GenBank/DDBJ whole genome shotgun (WGS) entry which is preliminary data.</text>
</comment>
<dbReference type="AlphaFoldDB" id="A0A9J6DTZ5"/>
<evidence type="ECO:0000313" key="2">
    <source>
        <dbReference type="EMBL" id="KAH8025362.1"/>
    </source>
</evidence>
<sequence>MFRCDLLNPSSNARPAHFARRVRGTIYQRLRPVSDVGSPAASILRGRATRGRRPRKRMRSRDRRRVCSYVADPARKREGGPGSRRERRRGGPRRRSVSANENPGLERGVCLRRSAPPPPLRCIALVARAVRPAGHSSPPSRLRRPRTGGKRFRPVACATCVDARPSGSLRCVSVCACVFVRPVWDGGGVGIRVLKSSSPSSASSSLWLSFSGALHADLVWKAGGQTDGPTDRQTQSNLRKFR</sequence>
<protein>
    <submittedName>
        <fullName evidence="2">Uncharacterized protein</fullName>
    </submittedName>
</protein>
<reference evidence="2" key="1">
    <citation type="journal article" date="2020" name="Cell">
        <title>Large-Scale Comparative Analyses of Tick Genomes Elucidate Their Genetic Diversity and Vector Capacities.</title>
        <authorList>
            <consortium name="Tick Genome and Microbiome Consortium (TIGMIC)"/>
            <person name="Jia N."/>
            <person name="Wang J."/>
            <person name="Shi W."/>
            <person name="Du L."/>
            <person name="Sun Y."/>
            <person name="Zhan W."/>
            <person name="Jiang J.F."/>
            <person name="Wang Q."/>
            <person name="Zhang B."/>
            <person name="Ji P."/>
            <person name="Bell-Sakyi L."/>
            <person name="Cui X.M."/>
            <person name="Yuan T.T."/>
            <person name="Jiang B.G."/>
            <person name="Yang W.F."/>
            <person name="Lam T.T."/>
            <person name="Chang Q.C."/>
            <person name="Ding S.J."/>
            <person name="Wang X.J."/>
            <person name="Zhu J.G."/>
            <person name="Ruan X.D."/>
            <person name="Zhao L."/>
            <person name="Wei J.T."/>
            <person name="Ye R.Z."/>
            <person name="Que T.C."/>
            <person name="Du C.H."/>
            <person name="Zhou Y.H."/>
            <person name="Cheng J.X."/>
            <person name="Dai P.F."/>
            <person name="Guo W.B."/>
            <person name="Han X.H."/>
            <person name="Huang E.J."/>
            <person name="Li L.F."/>
            <person name="Wei W."/>
            <person name="Gao Y.C."/>
            <person name="Liu J.Z."/>
            <person name="Shao H.Z."/>
            <person name="Wang X."/>
            <person name="Wang C.C."/>
            <person name="Yang T.C."/>
            <person name="Huo Q.B."/>
            <person name="Li W."/>
            <person name="Chen H.Y."/>
            <person name="Chen S.E."/>
            <person name="Zhou L.G."/>
            <person name="Ni X.B."/>
            <person name="Tian J.H."/>
            <person name="Sheng Y."/>
            <person name="Liu T."/>
            <person name="Pan Y.S."/>
            <person name="Xia L.Y."/>
            <person name="Li J."/>
            <person name="Zhao F."/>
            <person name="Cao W.C."/>
        </authorList>
    </citation>
    <scope>NUCLEOTIDE SEQUENCE</scope>
    <source>
        <strain evidence="2">Rmic-2018</strain>
    </source>
</reference>
<dbReference type="EMBL" id="JABSTU010000007">
    <property type="protein sequence ID" value="KAH8025362.1"/>
    <property type="molecule type" value="Genomic_DNA"/>
</dbReference>
<organism evidence="2 3">
    <name type="scientific">Rhipicephalus microplus</name>
    <name type="common">Cattle tick</name>
    <name type="synonym">Boophilus microplus</name>
    <dbReference type="NCBI Taxonomy" id="6941"/>
    <lineage>
        <taxon>Eukaryota</taxon>
        <taxon>Metazoa</taxon>
        <taxon>Ecdysozoa</taxon>
        <taxon>Arthropoda</taxon>
        <taxon>Chelicerata</taxon>
        <taxon>Arachnida</taxon>
        <taxon>Acari</taxon>
        <taxon>Parasitiformes</taxon>
        <taxon>Ixodida</taxon>
        <taxon>Ixodoidea</taxon>
        <taxon>Ixodidae</taxon>
        <taxon>Rhipicephalinae</taxon>
        <taxon>Rhipicephalus</taxon>
        <taxon>Boophilus</taxon>
    </lineage>
</organism>
<accession>A0A9J6DTZ5</accession>
<dbReference type="Proteomes" id="UP000821866">
    <property type="component" value="Unassembled WGS sequence"/>
</dbReference>
<name>A0A9J6DTZ5_RHIMP</name>
<keyword evidence="3" id="KW-1185">Reference proteome</keyword>
<gene>
    <name evidence="2" type="ORF">HPB51_007674</name>
</gene>
<proteinExistence type="predicted"/>
<evidence type="ECO:0000313" key="3">
    <source>
        <dbReference type="Proteomes" id="UP000821866"/>
    </source>
</evidence>
<feature type="compositionally biased region" description="Basic residues" evidence="1">
    <location>
        <begin position="85"/>
        <end position="96"/>
    </location>
</feature>
<reference evidence="2" key="2">
    <citation type="submission" date="2021-09" db="EMBL/GenBank/DDBJ databases">
        <authorList>
            <person name="Jia N."/>
            <person name="Wang J."/>
            <person name="Shi W."/>
            <person name="Du L."/>
            <person name="Sun Y."/>
            <person name="Zhan W."/>
            <person name="Jiang J."/>
            <person name="Wang Q."/>
            <person name="Zhang B."/>
            <person name="Ji P."/>
            <person name="Sakyi L.B."/>
            <person name="Cui X."/>
            <person name="Yuan T."/>
            <person name="Jiang B."/>
            <person name="Yang W."/>
            <person name="Lam T.T.-Y."/>
            <person name="Chang Q."/>
            <person name="Ding S."/>
            <person name="Wang X."/>
            <person name="Zhu J."/>
            <person name="Ruan X."/>
            <person name="Zhao L."/>
            <person name="Wei J."/>
            <person name="Que T."/>
            <person name="Du C."/>
            <person name="Cheng J."/>
            <person name="Dai P."/>
            <person name="Han X."/>
            <person name="Huang E."/>
            <person name="Gao Y."/>
            <person name="Liu J."/>
            <person name="Shao H."/>
            <person name="Ye R."/>
            <person name="Li L."/>
            <person name="Wei W."/>
            <person name="Wang X."/>
            <person name="Wang C."/>
            <person name="Huo Q."/>
            <person name="Li W."/>
            <person name="Guo W."/>
            <person name="Chen H."/>
            <person name="Chen S."/>
            <person name="Zhou L."/>
            <person name="Zhou L."/>
            <person name="Ni X."/>
            <person name="Tian J."/>
            <person name="Zhou Y."/>
            <person name="Sheng Y."/>
            <person name="Liu T."/>
            <person name="Pan Y."/>
            <person name="Xia L."/>
            <person name="Li J."/>
            <person name="Zhao F."/>
            <person name="Cao W."/>
        </authorList>
    </citation>
    <scope>NUCLEOTIDE SEQUENCE</scope>
    <source>
        <strain evidence="2">Rmic-2018</strain>
        <tissue evidence="2">Larvae</tissue>
    </source>
</reference>